<feature type="region of interest" description="Disordered" evidence="16">
    <location>
        <begin position="242"/>
        <end position="274"/>
    </location>
</feature>
<keyword evidence="11 17" id="KW-0472">Membrane</keyword>
<feature type="compositionally biased region" description="Low complexity" evidence="16">
    <location>
        <begin position="146"/>
        <end position="155"/>
    </location>
</feature>
<proteinExistence type="inferred from homology"/>
<dbReference type="Pfam" id="PF05730">
    <property type="entry name" value="CFEM"/>
    <property type="match status" value="1"/>
</dbReference>
<feature type="domain" description="CFEM" evidence="19">
    <location>
        <begin position="2"/>
        <end position="112"/>
    </location>
</feature>
<evidence type="ECO:0000313" key="21">
    <source>
        <dbReference type="Proteomes" id="UP000275078"/>
    </source>
</evidence>
<evidence type="ECO:0000256" key="9">
    <source>
        <dbReference type="ARBA" id="ARBA00022729"/>
    </source>
</evidence>
<evidence type="ECO:0000256" key="13">
    <source>
        <dbReference type="ARBA" id="ARBA00023180"/>
    </source>
</evidence>
<evidence type="ECO:0000313" key="20">
    <source>
        <dbReference type="EMBL" id="RPA72643.1"/>
    </source>
</evidence>
<sequence>MNRRTLLITIQFLAIPSVIHAQGTPGLPTCAVECLRAGLETANCGADVGCACAKESFVRTAASCMRFSCEKQDVSRSIEGIVSLCRPFGVDVLINLLFPVASDDESSSGSTGDTKTSGFASTSSAVSNSASPTSTSELQPDPNRTLTNNSSGGKGSSKTLALGLGISLGLLFIAIIILILFLLKRRRDKQVPISEHDQEAKSDSQAPAAFLDTQTAMGTGYAYGDLSEGKVSVKELDNCEILEAPDTEKKPPAELNSESELPADIMPVGVALSQ</sequence>
<dbReference type="Proteomes" id="UP000275078">
    <property type="component" value="Unassembled WGS sequence"/>
</dbReference>
<evidence type="ECO:0000256" key="11">
    <source>
        <dbReference type="ARBA" id="ARBA00023136"/>
    </source>
</evidence>
<keyword evidence="13" id="KW-0325">Glycoprotein</keyword>
<evidence type="ECO:0000256" key="2">
    <source>
        <dbReference type="ARBA" id="ARBA00004613"/>
    </source>
</evidence>
<keyword evidence="5" id="KW-0964">Secreted</keyword>
<organism evidence="20 21">
    <name type="scientific">Ascobolus immersus RN42</name>
    <dbReference type="NCBI Taxonomy" id="1160509"/>
    <lineage>
        <taxon>Eukaryota</taxon>
        <taxon>Fungi</taxon>
        <taxon>Dikarya</taxon>
        <taxon>Ascomycota</taxon>
        <taxon>Pezizomycotina</taxon>
        <taxon>Pezizomycetes</taxon>
        <taxon>Pezizales</taxon>
        <taxon>Ascobolaceae</taxon>
        <taxon>Ascobolus</taxon>
    </lineage>
</organism>
<comment type="similarity">
    <text evidence="3">Belongs to the RBT5 family.</text>
</comment>
<feature type="chain" id="PRO_5018288344" description="CFEM domain-containing protein" evidence="18">
    <location>
        <begin position="22"/>
        <end position="274"/>
    </location>
</feature>
<evidence type="ECO:0000256" key="1">
    <source>
        <dbReference type="ARBA" id="ARBA00004609"/>
    </source>
</evidence>
<feature type="binding site" description="axial binding residue" evidence="15">
    <location>
        <position position="47"/>
    </location>
    <ligand>
        <name>heme</name>
        <dbReference type="ChEBI" id="CHEBI:30413"/>
    </ligand>
    <ligandPart>
        <name>Fe</name>
        <dbReference type="ChEBI" id="CHEBI:18248"/>
    </ligandPart>
</feature>
<dbReference type="GO" id="GO:0098552">
    <property type="term" value="C:side of membrane"/>
    <property type="evidence" value="ECO:0007669"/>
    <property type="project" value="UniProtKB-KW"/>
</dbReference>
<evidence type="ECO:0000256" key="10">
    <source>
        <dbReference type="ARBA" id="ARBA00023004"/>
    </source>
</evidence>
<reference evidence="20 21" key="1">
    <citation type="journal article" date="2018" name="Nat. Ecol. Evol.">
        <title>Pezizomycetes genomes reveal the molecular basis of ectomycorrhizal truffle lifestyle.</title>
        <authorList>
            <person name="Murat C."/>
            <person name="Payen T."/>
            <person name="Noel B."/>
            <person name="Kuo A."/>
            <person name="Morin E."/>
            <person name="Chen J."/>
            <person name="Kohler A."/>
            <person name="Krizsan K."/>
            <person name="Balestrini R."/>
            <person name="Da Silva C."/>
            <person name="Montanini B."/>
            <person name="Hainaut M."/>
            <person name="Levati E."/>
            <person name="Barry K.W."/>
            <person name="Belfiori B."/>
            <person name="Cichocki N."/>
            <person name="Clum A."/>
            <person name="Dockter R.B."/>
            <person name="Fauchery L."/>
            <person name="Guy J."/>
            <person name="Iotti M."/>
            <person name="Le Tacon F."/>
            <person name="Lindquist E.A."/>
            <person name="Lipzen A."/>
            <person name="Malagnac F."/>
            <person name="Mello A."/>
            <person name="Molinier V."/>
            <person name="Miyauchi S."/>
            <person name="Poulain J."/>
            <person name="Riccioni C."/>
            <person name="Rubini A."/>
            <person name="Sitrit Y."/>
            <person name="Splivallo R."/>
            <person name="Traeger S."/>
            <person name="Wang M."/>
            <person name="Zifcakova L."/>
            <person name="Wipf D."/>
            <person name="Zambonelli A."/>
            <person name="Paolocci F."/>
            <person name="Nowrousian M."/>
            <person name="Ottonello S."/>
            <person name="Baldrian P."/>
            <person name="Spatafora J.W."/>
            <person name="Henrissat B."/>
            <person name="Nagy L.G."/>
            <person name="Aury J.M."/>
            <person name="Wincker P."/>
            <person name="Grigoriev I.V."/>
            <person name="Bonfante P."/>
            <person name="Martin F.M."/>
        </authorList>
    </citation>
    <scope>NUCLEOTIDE SEQUENCE [LARGE SCALE GENOMIC DNA]</scope>
    <source>
        <strain evidence="20 21">RN42</strain>
    </source>
</reference>
<evidence type="ECO:0000256" key="8">
    <source>
        <dbReference type="ARBA" id="ARBA00022723"/>
    </source>
</evidence>
<evidence type="ECO:0000256" key="4">
    <source>
        <dbReference type="ARBA" id="ARBA00022475"/>
    </source>
</evidence>
<feature type="region of interest" description="Disordered" evidence="16">
    <location>
        <begin position="102"/>
        <end position="155"/>
    </location>
</feature>
<keyword evidence="4" id="KW-1003">Cell membrane</keyword>
<evidence type="ECO:0000256" key="12">
    <source>
        <dbReference type="ARBA" id="ARBA00023157"/>
    </source>
</evidence>
<evidence type="ECO:0000256" key="17">
    <source>
        <dbReference type="SAM" id="Phobius"/>
    </source>
</evidence>
<dbReference type="InterPro" id="IPR051735">
    <property type="entry name" value="CFEM_domain"/>
</dbReference>
<evidence type="ECO:0000256" key="7">
    <source>
        <dbReference type="ARBA" id="ARBA00022622"/>
    </source>
</evidence>
<protein>
    <recommendedName>
        <fullName evidence="19">CFEM domain-containing protein</fullName>
    </recommendedName>
</protein>
<comment type="subcellular location">
    <subcellularLocation>
        <location evidence="1">Cell membrane</location>
        <topology evidence="1">Lipid-anchor</topology>
        <topology evidence="1">GPI-anchor</topology>
    </subcellularLocation>
    <subcellularLocation>
        <location evidence="2">Secreted</location>
    </subcellularLocation>
</comment>
<feature type="signal peptide" evidence="18">
    <location>
        <begin position="1"/>
        <end position="21"/>
    </location>
</feature>
<dbReference type="PROSITE" id="PS52012">
    <property type="entry name" value="CFEM"/>
    <property type="match status" value="1"/>
</dbReference>
<evidence type="ECO:0000256" key="5">
    <source>
        <dbReference type="ARBA" id="ARBA00022525"/>
    </source>
</evidence>
<dbReference type="STRING" id="1160509.A0A3N4HEK2"/>
<dbReference type="EMBL" id="ML119853">
    <property type="protein sequence ID" value="RPA72643.1"/>
    <property type="molecule type" value="Genomic_DNA"/>
</dbReference>
<dbReference type="GO" id="GO:0005886">
    <property type="term" value="C:plasma membrane"/>
    <property type="evidence" value="ECO:0007669"/>
    <property type="project" value="UniProtKB-SubCell"/>
</dbReference>
<feature type="compositionally biased region" description="Low complexity" evidence="16">
    <location>
        <begin position="107"/>
        <end position="136"/>
    </location>
</feature>
<feature type="transmembrane region" description="Helical" evidence="17">
    <location>
        <begin position="160"/>
        <end position="183"/>
    </location>
</feature>
<keyword evidence="14" id="KW-0449">Lipoprotein</keyword>
<keyword evidence="21" id="KW-1185">Reference proteome</keyword>
<evidence type="ECO:0000256" key="14">
    <source>
        <dbReference type="ARBA" id="ARBA00023288"/>
    </source>
</evidence>
<evidence type="ECO:0000256" key="3">
    <source>
        <dbReference type="ARBA" id="ARBA00010031"/>
    </source>
</evidence>
<keyword evidence="10 15" id="KW-0408">Iron</keyword>
<evidence type="ECO:0000256" key="6">
    <source>
        <dbReference type="ARBA" id="ARBA00022617"/>
    </source>
</evidence>
<evidence type="ECO:0000256" key="18">
    <source>
        <dbReference type="SAM" id="SignalP"/>
    </source>
</evidence>
<comment type="caution">
    <text evidence="15">Lacks conserved residue(s) required for the propagation of feature annotation.</text>
</comment>
<evidence type="ECO:0000256" key="16">
    <source>
        <dbReference type="SAM" id="MobiDB-lite"/>
    </source>
</evidence>
<gene>
    <name evidence="20" type="ORF">BJ508DRAFT_69294</name>
</gene>
<keyword evidence="17" id="KW-0812">Transmembrane</keyword>
<dbReference type="AlphaFoldDB" id="A0A3N4HEK2"/>
<evidence type="ECO:0000259" key="19">
    <source>
        <dbReference type="PROSITE" id="PS52012"/>
    </source>
</evidence>
<keyword evidence="9 18" id="KW-0732">Signal</keyword>
<keyword evidence="17" id="KW-1133">Transmembrane helix</keyword>
<name>A0A3N4HEK2_ASCIM</name>
<dbReference type="GO" id="GO:0005576">
    <property type="term" value="C:extracellular region"/>
    <property type="evidence" value="ECO:0007669"/>
    <property type="project" value="UniProtKB-SubCell"/>
</dbReference>
<dbReference type="PANTHER" id="PTHR37928:SF2">
    <property type="entry name" value="GPI ANCHORED CFEM DOMAIN PROTEIN (AFU_ORTHOLOGUE AFUA_6G10580)"/>
    <property type="match status" value="1"/>
</dbReference>
<accession>A0A3N4HEK2</accession>
<feature type="disulfide bond" evidence="15">
    <location>
        <begin position="52"/>
        <end position="85"/>
    </location>
</feature>
<dbReference type="InterPro" id="IPR008427">
    <property type="entry name" value="Extracellular_membr_CFEM_dom"/>
</dbReference>
<keyword evidence="7" id="KW-0336">GPI-anchor</keyword>
<keyword evidence="8 15" id="KW-0479">Metal-binding</keyword>
<dbReference type="PANTHER" id="PTHR37928">
    <property type="entry name" value="CFEM DOMAIN PROTEIN (AFU_ORTHOLOGUE AFUA_6G14090)"/>
    <property type="match status" value="1"/>
</dbReference>
<evidence type="ECO:0000256" key="15">
    <source>
        <dbReference type="PROSITE-ProRule" id="PRU01356"/>
    </source>
</evidence>
<keyword evidence="6 15" id="KW-0349">Heme</keyword>
<keyword evidence="12 15" id="KW-1015">Disulfide bond</keyword>
<dbReference type="GO" id="GO:0046872">
    <property type="term" value="F:metal ion binding"/>
    <property type="evidence" value="ECO:0007669"/>
    <property type="project" value="UniProtKB-UniRule"/>
</dbReference>